<dbReference type="Proteomes" id="UP001145114">
    <property type="component" value="Unassembled WGS sequence"/>
</dbReference>
<comment type="caution">
    <text evidence="1">The sequence shown here is derived from an EMBL/GenBank/DDBJ whole genome shotgun (WGS) entry which is preliminary data.</text>
</comment>
<feature type="non-terminal residue" evidence="1">
    <location>
        <position position="191"/>
    </location>
</feature>
<dbReference type="EMBL" id="JAMZIH010001578">
    <property type="protein sequence ID" value="KAJ1678072.1"/>
    <property type="molecule type" value="Genomic_DNA"/>
</dbReference>
<gene>
    <name evidence="1" type="ORF">EV182_004839</name>
</gene>
<keyword evidence="2" id="KW-1185">Reference proteome</keyword>
<name>A0ACC1HS61_9FUNG</name>
<proteinExistence type="predicted"/>
<organism evidence="1 2">
    <name type="scientific">Spiromyces aspiralis</name>
    <dbReference type="NCBI Taxonomy" id="68401"/>
    <lineage>
        <taxon>Eukaryota</taxon>
        <taxon>Fungi</taxon>
        <taxon>Fungi incertae sedis</taxon>
        <taxon>Zoopagomycota</taxon>
        <taxon>Kickxellomycotina</taxon>
        <taxon>Kickxellomycetes</taxon>
        <taxon>Kickxellales</taxon>
        <taxon>Kickxellaceae</taxon>
        <taxon>Spiromyces</taxon>
    </lineage>
</organism>
<evidence type="ECO:0000313" key="2">
    <source>
        <dbReference type="Proteomes" id="UP001145114"/>
    </source>
</evidence>
<reference evidence="1" key="1">
    <citation type="submission" date="2022-06" db="EMBL/GenBank/DDBJ databases">
        <title>Phylogenomic reconstructions and comparative analyses of Kickxellomycotina fungi.</title>
        <authorList>
            <person name="Reynolds N.K."/>
            <person name="Stajich J.E."/>
            <person name="Barry K."/>
            <person name="Grigoriev I.V."/>
            <person name="Crous P."/>
            <person name="Smith M.E."/>
        </authorList>
    </citation>
    <scope>NUCLEOTIDE SEQUENCE</scope>
    <source>
        <strain evidence="1">RSA 2271</strain>
    </source>
</reference>
<protein>
    <submittedName>
        <fullName evidence="1">Uncharacterized protein</fullName>
    </submittedName>
</protein>
<evidence type="ECO:0000313" key="1">
    <source>
        <dbReference type="EMBL" id="KAJ1678072.1"/>
    </source>
</evidence>
<accession>A0ACC1HS61</accession>
<sequence>MFDWIEGVKAELEEVWADPVEPIKVPVSEARTEISKYASEGASLQDKETPGLATQEFAECPEIVSGPEIVDRKSMFVGHVAVGVKDEEAVELVRMTLMRNNRISRATHNIMAFRIRQANGGVIQDFDDDGETAAGGRLLRLLQLLDAMDVVVVVSRWYGGIKLGPDRFKHINNAARKALVKAGCIASTSTD</sequence>